<name>A0A4R3J6Y0_9PROT</name>
<sequence>MLPSSAFVPKWLGGVVARLEKTEDGGVRVVSWDAAGRTWSPEPDGSPIDLAAVAEAPGASPDPVSPRISVVG</sequence>
<protein>
    <submittedName>
        <fullName evidence="1">Uncharacterized protein</fullName>
    </submittedName>
</protein>
<gene>
    <name evidence="1" type="ORF">EDD55_11091</name>
</gene>
<comment type="caution">
    <text evidence="1">The sequence shown here is derived from an EMBL/GenBank/DDBJ whole genome shotgun (WGS) entry which is preliminary data.</text>
</comment>
<dbReference type="RefSeq" id="WP_132939924.1">
    <property type="nucleotide sequence ID" value="NZ_CP119676.1"/>
</dbReference>
<dbReference type="AlphaFoldDB" id="A0A4R3J6Y0"/>
<proteinExistence type="predicted"/>
<dbReference type="EMBL" id="SLZW01000010">
    <property type="protein sequence ID" value="TCS60616.1"/>
    <property type="molecule type" value="Genomic_DNA"/>
</dbReference>
<accession>A0A4R3J6Y0</accession>
<organism evidence="1 2">
    <name type="scientific">Varunaivibrio sulfuroxidans</name>
    <dbReference type="NCBI Taxonomy" id="1773489"/>
    <lineage>
        <taxon>Bacteria</taxon>
        <taxon>Pseudomonadati</taxon>
        <taxon>Pseudomonadota</taxon>
        <taxon>Alphaproteobacteria</taxon>
        <taxon>Rhodospirillales</taxon>
        <taxon>Magnetovibrionaceae</taxon>
        <taxon>Varunaivibrio</taxon>
    </lineage>
</organism>
<keyword evidence="2" id="KW-1185">Reference proteome</keyword>
<reference evidence="1 2" key="1">
    <citation type="submission" date="2019-03" db="EMBL/GenBank/DDBJ databases">
        <title>Genomic Encyclopedia of Type Strains, Phase IV (KMG-IV): sequencing the most valuable type-strain genomes for metagenomic binning, comparative biology and taxonomic classification.</title>
        <authorList>
            <person name="Goeker M."/>
        </authorList>
    </citation>
    <scope>NUCLEOTIDE SEQUENCE [LARGE SCALE GENOMIC DNA]</scope>
    <source>
        <strain evidence="1 2">DSM 101688</strain>
    </source>
</reference>
<evidence type="ECO:0000313" key="1">
    <source>
        <dbReference type="EMBL" id="TCS60616.1"/>
    </source>
</evidence>
<dbReference type="Proteomes" id="UP000295304">
    <property type="component" value="Unassembled WGS sequence"/>
</dbReference>
<evidence type="ECO:0000313" key="2">
    <source>
        <dbReference type="Proteomes" id="UP000295304"/>
    </source>
</evidence>